<dbReference type="Proteomes" id="UP000001364">
    <property type="component" value="Chromosome"/>
</dbReference>
<dbReference type="KEGG" id="ccs:CCNA_01870"/>
<accession>A0A0H3C8D7</accession>
<dbReference type="Pfam" id="PF13412">
    <property type="entry name" value="HTH_24"/>
    <property type="match status" value="1"/>
</dbReference>
<dbReference type="InterPro" id="IPR036388">
    <property type="entry name" value="WH-like_DNA-bd_sf"/>
</dbReference>
<dbReference type="GO" id="GO:0019262">
    <property type="term" value="P:N-acetylneuraminate catabolic process"/>
    <property type="evidence" value="ECO:0007669"/>
    <property type="project" value="TreeGrafter"/>
</dbReference>
<dbReference type="InterPro" id="IPR043129">
    <property type="entry name" value="ATPase_NBD"/>
</dbReference>
<dbReference type="Pfam" id="PF00480">
    <property type="entry name" value="ROK"/>
    <property type="match status" value="1"/>
</dbReference>
<dbReference type="RefSeq" id="YP_002517243.1">
    <property type="nucleotide sequence ID" value="NC_011916.1"/>
</dbReference>
<dbReference type="Gene3D" id="3.30.420.40">
    <property type="match status" value="2"/>
</dbReference>
<reference evidence="1 2" key="1">
    <citation type="journal article" date="2010" name="J. Bacteriol.">
        <title>The genetic basis of laboratory adaptation in Caulobacter crescentus.</title>
        <authorList>
            <person name="Marks M.E."/>
            <person name="Castro-Rojas C.M."/>
            <person name="Teiling C."/>
            <person name="Du L."/>
            <person name="Kapatral V."/>
            <person name="Walunas T.L."/>
            <person name="Crosson S."/>
        </authorList>
    </citation>
    <scope>NUCLEOTIDE SEQUENCE [LARGE SCALE GENOMIC DNA]</scope>
    <source>
        <strain evidence="2">NA1000 / CB15N</strain>
    </source>
</reference>
<evidence type="ECO:0000313" key="1">
    <source>
        <dbReference type="EMBL" id="ACL95335.1"/>
    </source>
</evidence>
<dbReference type="PATRIC" id="fig|565050.3.peg.1833"/>
<dbReference type="SUPFAM" id="SSF46785">
    <property type="entry name" value="Winged helix' DNA-binding domain"/>
    <property type="match status" value="1"/>
</dbReference>
<name>A0A0H3C8D7_CAUVN</name>
<gene>
    <name evidence="1" type="ordered locus">CCNA_01870</name>
</gene>
<dbReference type="EMBL" id="CP001340">
    <property type="protein sequence ID" value="ACL95335.1"/>
    <property type="molecule type" value="Genomic_DNA"/>
</dbReference>
<dbReference type="GeneID" id="7331418"/>
<dbReference type="PhylomeDB" id="A0A0H3C8D7"/>
<dbReference type="RefSeq" id="WP_010919660.1">
    <property type="nucleotide sequence ID" value="NC_011916.1"/>
</dbReference>
<dbReference type="GO" id="GO:0009384">
    <property type="term" value="F:N-acylmannosamine kinase activity"/>
    <property type="evidence" value="ECO:0007669"/>
    <property type="project" value="TreeGrafter"/>
</dbReference>
<keyword evidence="2" id="KW-1185">Reference proteome</keyword>
<dbReference type="InterPro" id="IPR000600">
    <property type="entry name" value="ROK"/>
</dbReference>
<dbReference type="InterPro" id="IPR036390">
    <property type="entry name" value="WH_DNA-bd_sf"/>
</dbReference>
<dbReference type="OrthoDB" id="49685at2"/>
<sequence>MPASKSRRSQDRVSRGEKLRACTETERRLLSLIRAVGPVSRAELARKTGLAPLSVTRLIADLLDRDLVTEGARVVAGRGQPSLPLSLARDAAFSYGVSITEDALSIALIDLSGVVRDAWREPFETFDKSAALTRLEKIFDLLATRAAIDRSRLLGVGVAASGFFTGLRRQLNTPLSMEQWALSDLDAEFSARLGLPIWIDNDGNAAAAGEALYGVGKTLSSFAYLYVGRGLGGGVVLDHSLWRGRNGNAGEFTGLLSPDRRADRPTLGLLREMFAADGKAFASIDQMLAELDPASPVIEAWAKRTAPELNAILSAIAATLDPEAIVIGGRATPALVDALIGQASYYSVPIRDRDRTFPILLRSQVVRDVTALGAASMPFSGHFF</sequence>
<organism evidence="1 2">
    <name type="scientific">Caulobacter vibrioides (strain NA1000 / CB15N)</name>
    <name type="common">Caulobacter crescentus</name>
    <dbReference type="NCBI Taxonomy" id="565050"/>
    <lineage>
        <taxon>Bacteria</taxon>
        <taxon>Pseudomonadati</taxon>
        <taxon>Pseudomonadota</taxon>
        <taxon>Alphaproteobacteria</taxon>
        <taxon>Caulobacterales</taxon>
        <taxon>Caulobacteraceae</taxon>
        <taxon>Caulobacter</taxon>
    </lineage>
</organism>
<dbReference type="SMR" id="A0A0H3C8D7"/>
<dbReference type="HOGENOM" id="CLU_036604_13_0_5"/>
<dbReference type="SUPFAM" id="SSF53067">
    <property type="entry name" value="Actin-like ATPase domain"/>
    <property type="match status" value="1"/>
</dbReference>
<dbReference type="AlphaFoldDB" id="A0A0H3C8D7"/>
<proteinExistence type="predicted"/>
<dbReference type="Gene3D" id="1.10.10.10">
    <property type="entry name" value="Winged helix-like DNA-binding domain superfamily/Winged helix DNA-binding domain"/>
    <property type="match status" value="1"/>
</dbReference>
<dbReference type="PANTHER" id="PTHR18964:SF169">
    <property type="entry name" value="N-ACETYLMANNOSAMINE KINASE"/>
    <property type="match status" value="1"/>
</dbReference>
<dbReference type="PANTHER" id="PTHR18964">
    <property type="entry name" value="ROK (REPRESSOR, ORF, KINASE) FAMILY"/>
    <property type="match status" value="1"/>
</dbReference>
<evidence type="ECO:0000313" key="2">
    <source>
        <dbReference type="Proteomes" id="UP000001364"/>
    </source>
</evidence>
<protein>
    <submittedName>
        <fullName evidence="1">NagC-family transcriptional regulator</fullName>
    </submittedName>
</protein>